<keyword evidence="3" id="KW-0443">Lipid metabolism</keyword>
<evidence type="ECO:0000256" key="3">
    <source>
        <dbReference type="ARBA" id="ARBA00023098"/>
    </source>
</evidence>
<dbReference type="InterPro" id="IPR045851">
    <property type="entry name" value="AMP-bd_C_sf"/>
</dbReference>
<comment type="catalytic activity">
    <reaction evidence="4">
        <text>a long-chain fatty acid + ATP + CoA = a long-chain fatty acyl-CoA + AMP + diphosphate</text>
        <dbReference type="Rhea" id="RHEA:15421"/>
        <dbReference type="ChEBI" id="CHEBI:30616"/>
        <dbReference type="ChEBI" id="CHEBI:33019"/>
        <dbReference type="ChEBI" id="CHEBI:57287"/>
        <dbReference type="ChEBI" id="CHEBI:57560"/>
        <dbReference type="ChEBI" id="CHEBI:83139"/>
        <dbReference type="ChEBI" id="CHEBI:456215"/>
        <dbReference type="EC" id="6.2.1.3"/>
    </reaction>
    <physiologicalReaction direction="left-to-right" evidence="4">
        <dbReference type="Rhea" id="RHEA:15422"/>
    </physiologicalReaction>
</comment>
<evidence type="ECO:0000256" key="2">
    <source>
        <dbReference type="ARBA" id="ARBA00022832"/>
    </source>
</evidence>
<dbReference type="PROSITE" id="PS00455">
    <property type="entry name" value="AMP_BINDING"/>
    <property type="match status" value="1"/>
</dbReference>
<evidence type="ECO:0000313" key="7">
    <source>
        <dbReference type="Proteomes" id="UP000028547"/>
    </source>
</evidence>
<name>A0A084T093_9BACT</name>
<proteinExistence type="predicted"/>
<dbReference type="Pfam" id="PF00501">
    <property type="entry name" value="AMP-binding"/>
    <property type="match status" value="1"/>
</dbReference>
<dbReference type="EMBL" id="JPMI01000026">
    <property type="protein sequence ID" value="KFA94128.1"/>
    <property type="molecule type" value="Genomic_DNA"/>
</dbReference>
<dbReference type="Gene3D" id="3.40.50.12780">
    <property type="entry name" value="N-terminal domain of ligase-like"/>
    <property type="match status" value="1"/>
</dbReference>
<dbReference type="Gene3D" id="3.30.300.30">
    <property type="match status" value="1"/>
</dbReference>
<dbReference type="Pfam" id="PF23562">
    <property type="entry name" value="AMP-binding_C_3"/>
    <property type="match status" value="1"/>
</dbReference>
<keyword evidence="2" id="KW-0276">Fatty acid metabolism</keyword>
<dbReference type="Proteomes" id="UP000028547">
    <property type="component" value="Unassembled WGS sequence"/>
</dbReference>
<dbReference type="InterPro" id="IPR020845">
    <property type="entry name" value="AMP-binding_CS"/>
</dbReference>
<evidence type="ECO:0000259" key="5">
    <source>
        <dbReference type="Pfam" id="PF00501"/>
    </source>
</evidence>
<protein>
    <submittedName>
        <fullName evidence="6">AMP-dependent synthetase</fullName>
    </submittedName>
</protein>
<comment type="caution">
    <text evidence="6">The sequence shown here is derived from an EMBL/GenBank/DDBJ whole genome shotgun (WGS) entry which is preliminary data.</text>
</comment>
<dbReference type="AlphaFoldDB" id="A0A084T093"/>
<evidence type="ECO:0000256" key="4">
    <source>
        <dbReference type="ARBA" id="ARBA00024484"/>
    </source>
</evidence>
<feature type="domain" description="AMP-dependent synthetase/ligase" evidence="5">
    <location>
        <begin position="26"/>
        <end position="438"/>
    </location>
</feature>
<dbReference type="InterPro" id="IPR042099">
    <property type="entry name" value="ANL_N_sf"/>
</dbReference>
<dbReference type="GO" id="GO:0016020">
    <property type="term" value="C:membrane"/>
    <property type="evidence" value="ECO:0007669"/>
    <property type="project" value="TreeGrafter"/>
</dbReference>
<dbReference type="PANTHER" id="PTHR43272:SF32">
    <property type="entry name" value="AMP-DEPENDENT SYNTHETASE_LIGASE DOMAIN-CONTAINING PROTEIN"/>
    <property type="match status" value="1"/>
</dbReference>
<evidence type="ECO:0000313" key="6">
    <source>
        <dbReference type="EMBL" id="KFA94128.1"/>
    </source>
</evidence>
<dbReference type="PANTHER" id="PTHR43272">
    <property type="entry name" value="LONG-CHAIN-FATTY-ACID--COA LIGASE"/>
    <property type="match status" value="1"/>
</dbReference>
<evidence type="ECO:0000256" key="1">
    <source>
        <dbReference type="ARBA" id="ARBA00022598"/>
    </source>
</evidence>
<organism evidence="6 7">
    <name type="scientific">Archangium violaceum Cb vi76</name>
    <dbReference type="NCBI Taxonomy" id="1406225"/>
    <lineage>
        <taxon>Bacteria</taxon>
        <taxon>Pseudomonadati</taxon>
        <taxon>Myxococcota</taxon>
        <taxon>Myxococcia</taxon>
        <taxon>Myxococcales</taxon>
        <taxon>Cystobacterineae</taxon>
        <taxon>Archangiaceae</taxon>
        <taxon>Archangium</taxon>
    </lineage>
</organism>
<dbReference type="RefSeq" id="WP_043390317.1">
    <property type="nucleotide sequence ID" value="NZ_JPMI01000026.1"/>
</dbReference>
<dbReference type="SUPFAM" id="SSF56801">
    <property type="entry name" value="Acetyl-CoA synthetase-like"/>
    <property type="match status" value="1"/>
</dbReference>
<dbReference type="GO" id="GO:0004467">
    <property type="term" value="F:long-chain fatty acid-CoA ligase activity"/>
    <property type="evidence" value="ECO:0007669"/>
    <property type="project" value="UniProtKB-EC"/>
</dbReference>
<keyword evidence="1" id="KW-0436">Ligase</keyword>
<accession>A0A084T093</accession>
<sequence length="612" mass="65753">MGPSLAALEAQCQSQASKLTLPLLLKRNAEEYAGAPALTAGDKTLTWAQLREQTAALARGLGALGLRRGERMLIMMSSRPEHWIIDFAAVHLGAIPCTAYQTLSTEQVGYVARHSGATVAVLEGAEEVARWRPVLETLPALKRLIVLDASAIPAGDTRFVSFAEVEAGGRGLHQGEPAVFEDAWRTIRPEDPIAMMYTSGTTGDPKGVVLSHRNAFYEAVAVDIAVPIPMQSPSIAYLPLAHIAERELGFYRALYKALHMHICTDPAGVVPLMAKVSPPAFFGVPRVWEKLAAGLRARLGTLEPSQREPILAAHAVAVEVFRLEGAGRTVPPELMQKAAEVEARVLKPLRRTLGLDALQWASSGSAPIPVDILEYLGGFGLKVLEVWGMSETTGCATISTPADFRLGAVGRPIPGVQLRLASDDEIFVRGPVVFLGYLAADGQIVSAVDADGWLATGDIGTLDADGFLTITDRKKELLITSSGKNIAPSRIEGMLRAHPLVAQAITIGDRRPYVTALISLDPDAAPLWAKAHGLASRSFAELTRDPAIRAELESLVASTNARLSRAEQIKRFEVVPEAWSPATGQLTPTLKLKRRVILEQYAGRIDALYADA</sequence>
<reference evidence="6 7" key="1">
    <citation type="submission" date="2014-07" db="EMBL/GenBank/DDBJ databases">
        <title>Draft Genome Sequence of Gephyronic Acid Producer, Cystobacter violaceus Strain Cb vi76.</title>
        <authorList>
            <person name="Stevens D.C."/>
            <person name="Young J."/>
            <person name="Carmichael R."/>
            <person name="Tan J."/>
            <person name="Taylor R.E."/>
        </authorList>
    </citation>
    <scope>NUCLEOTIDE SEQUENCE [LARGE SCALE GENOMIC DNA]</scope>
    <source>
        <strain evidence="6 7">Cb vi76</strain>
    </source>
</reference>
<dbReference type="InterPro" id="IPR000873">
    <property type="entry name" value="AMP-dep_synth/lig_dom"/>
</dbReference>
<gene>
    <name evidence="6" type="ORF">Q664_04995</name>
</gene>
<dbReference type="CDD" id="cd05907">
    <property type="entry name" value="VL_LC_FACS_like"/>
    <property type="match status" value="1"/>
</dbReference>